<evidence type="ECO:0000313" key="3">
    <source>
        <dbReference type="Proteomes" id="UP001470023"/>
    </source>
</evidence>
<comment type="caution">
    <text evidence="2">The sequence shown here is derived from an EMBL/GenBank/DDBJ whole genome shotgun (WGS) entry which is preliminary data.</text>
</comment>
<protein>
    <submittedName>
        <fullName evidence="2">Uncharacterized protein</fullName>
    </submittedName>
</protein>
<accession>A0ABV1ULW3</accession>
<evidence type="ECO:0000256" key="1">
    <source>
        <dbReference type="SAM" id="MobiDB-lite"/>
    </source>
</evidence>
<evidence type="ECO:0000313" key="2">
    <source>
        <dbReference type="EMBL" id="MER6434177.1"/>
    </source>
</evidence>
<dbReference type="Proteomes" id="UP001470023">
    <property type="component" value="Unassembled WGS sequence"/>
</dbReference>
<gene>
    <name evidence="2" type="ORF">ABT272_41865</name>
</gene>
<dbReference type="EMBL" id="JBEPAZ010000089">
    <property type="protein sequence ID" value="MER6434177.1"/>
    <property type="molecule type" value="Genomic_DNA"/>
</dbReference>
<keyword evidence="3" id="KW-1185">Reference proteome</keyword>
<feature type="region of interest" description="Disordered" evidence="1">
    <location>
        <begin position="285"/>
        <end position="311"/>
    </location>
</feature>
<organism evidence="2 3">
    <name type="scientific">Streptomyces sp. 900105245</name>
    <dbReference type="NCBI Taxonomy" id="3154379"/>
    <lineage>
        <taxon>Bacteria</taxon>
        <taxon>Bacillati</taxon>
        <taxon>Actinomycetota</taxon>
        <taxon>Actinomycetes</taxon>
        <taxon>Kitasatosporales</taxon>
        <taxon>Streptomycetaceae</taxon>
        <taxon>Streptomyces</taxon>
    </lineage>
</organism>
<proteinExistence type="predicted"/>
<feature type="region of interest" description="Disordered" evidence="1">
    <location>
        <begin position="418"/>
        <end position="462"/>
    </location>
</feature>
<reference evidence="2 3" key="1">
    <citation type="submission" date="2024-06" db="EMBL/GenBank/DDBJ databases">
        <title>The Natural Products Discovery Center: Release of the First 8490 Sequenced Strains for Exploring Actinobacteria Biosynthetic Diversity.</title>
        <authorList>
            <person name="Kalkreuter E."/>
            <person name="Kautsar S.A."/>
            <person name="Yang D."/>
            <person name="Bader C.D."/>
            <person name="Teijaro C.N."/>
            <person name="Fluegel L."/>
            <person name="Davis C.M."/>
            <person name="Simpson J.R."/>
            <person name="Lauterbach L."/>
            <person name="Steele A.D."/>
            <person name="Gui C."/>
            <person name="Meng S."/>
            <person name="Li G."/>
            <person name="Viehrig K."/>
            <person name="Ye F."/>
            <person name="Su P."/>
            <person name="Kiefer A.F."/>
            <person name="Nichols A."/>
            <person name="Cepeda A.J."/>
            <person name="Yan W."/>
            <person name="Fan B."/>
            <person name="Jiang Y."/>
            <person name="Adhikari A."/>
            <person name="Zheng C.-J."/>
            <person name="Schuster L."/>
            <person name="Cowan T.M."/>
            <person name="Smanski M.J."/>
            <person name="Chevrette M.G."/>
            <person name="De Carvalho L.P.S."/>
            <person name="Shen B."/>
        </authorList>
    </citation>
    <scope>NUCLEOTIDE SEQUENCE [LARGE SCALE GENOMIC DNA]</scope>
    <source>
        <strain evidence="2 3">NPDC001166</strain>
    </source>
</reference>
<dbReference type="RefSeq" id="WP_352066061.1">
    <property type="nucleotide sequence ID" value="NZ_JBEPAZ010000089.1"/>
</dbReference>
<feature type="compositionally biased region" description="Low complexity" evidence="1">
    <location>
        <begin position="285"/>
        <end position="302"/>
    </location>
</feature>
<name>A0ABV1ULW3_9ACTN</name>
<feature type="compositionally biased region" description="Basic and acidic residues" evidence="1">
    <location>
        <begin position="441"/>
        <end position="462"/>
    </location>
</feature>
<sequence>MPDTDRLYALSSVYNHPWLSGPDGPGLLIHDPVVAMRWYLTNEREENLAVTGHVSDDNGATWRPLRPRELMADAGQALTATAHDGDPQTRQSASILRDALAAEAADWLDHRLRYVQPDNPTPYRPDEPSPESWRRGGQIWALALGTRPDEDVLRHLTARFTTPQTEGATLLRTGAAEMLDALALAEAPAHGESAQLLAALGLLNRMAFGFETGQLDTLAEDAQRSILDHLVTVHPATASVAEAHPEPGHGANMAARAYLRRLSLIGTDGEPRLLDDAAAALAEAVTAAEQQPRPAPAPSATAMEAPAIPGYPKHLEGDLQAAAQWRLISPAARHTAEQTMDRLARATSTLAQATAAADVHEPVSPQQDAALLSHRSLHQELEELTARHALLMHASVLADAEAAAEPAQHAAVVAAAAQATEAQPRPSTAAEMAAARRRLHGPRERGRGPDRADPRRAAPADG</sequence>